<evidence type="ECO:0000313" key="2">
    <source>
        <dbReference type="EMBL" id="CAA9381685.1"/>
    </source>
</evidence>
<feature type="region of interest" description="Disordered" evidence="1">
    <location>
        <begin position="68"/>
        <end position="163"/>
    </location>
</feature>
<dbReference type="AlphaFoldDB" id="A0A6J4N9G0"/>
<feature type="region of interest" description="Disordered" evidence="1">
    <location>
        <begin position="1"/>
        <end position="56"/>
    </location>
</feature>
<accession>A0A6J4N9G0</accession>
<feature type="compositionally biased region" description="Low complexity" evidence="1">
    <location>
        <begin position="9"/>
        <end position="22"/>
    </location>
</feature>
<feature type="compositionally biased region" description="Basic and acidic residues" evidence="1">
    <location>
        <begin position="143"/>
        <end position="163"/>
    </location>
</feature>
<gene>
    <name evidence="2" type="ORF">AVDCRST_MAG01-01-2</name>
</gene>
<feature type="compositionally biased region" description="Basic residues" evidence="1">
    <location>
        <begin position="119"/>
        <end position="129"/>
    </location>
</feature>
<proteinExistence type="predicted"/>
<evidence type="ECO:0000256" key="1">
    <source>
        <dbReference type="SAM" id="MobiDB-lite"/>
    </source>
</evidence>
<feature type="compositionally biased region" description="Basic residues" evidence="1">
    <location>
        <begin position="68"/>
        <end position="77"/>
    </location>
</feature>
<protein>
    <submittedName>
        <fullName evidence="2">Uncharacterized protein</fullName>
    </submittedName>
</protein>
<sequence>GRTDGRTIGDGALLGAGMASGARVRGPPAGWGGQLLGRPSGQHRAADCPWAGPRPRPLAAVRSLRRARLHDRRHGGRPRLQAGVLAVGGRPRAAGAGDDDDPGRPAGRPGPDPAPPPRVARRARRRGLRRPAGPVHGVLRAGGRAEDGRGGAGRREGVRPRRV</sequence>
<feature type="compositionally biased region" description="Pro residues" evidence="1">
    <location>
        <begin position="108"/>
        <end position="118"/>
    </location>
</feature>
<name>A0A6J4N9G0_9ACTN</name>
<reference evidence="2" key="1">
    <citation type="submission" date="2020-02" db="EMBL/GenBank/DDBJ databases">
        <authorList>
            <person name="Meier V. D."/>
        </authorList>
    </citation>
    <scope>NUCLEOTIDE SEQUENCE</scope>
    <source>
        <strain evidence="2">AVDCRST_MAG01</strain>
    </source>
</reference>
<organism evidence="2">
    <name type="scientific">uncultured Rubrobacteraceae bacterium</name>
    <dbReference type="NCBI Taxonomy" id="349277"/>
    <lineage>
        <taxon>Bacteria</taxon>
        <taxon>Bacillati</taxon>
        <taxon>Actinomycetota</taxon>
        <taxon>Rubrobacteria</taxon>
        <taxon>Rubrobacterales</taxon>
        <taxon>Rubrobacteraceae</taxon>
        <taxon>environmental samples</taxon>
    </lineage>
</organism>
<feature type="non-terminal residue" evidence="2">
    <location>
        <position position="163"/>
    </location>
</feature>
<dbReference type="EMBL" id="CADCUW010000001">
    <property type="protein sequence ID" value="CAA9381685.1"/>
    <property type="molecule type" value="Genomic_DNA"/>
</dbReference>
<feature type="compositionally biased region" description="Low complexity" evidence="1">
    <location>
        <begin position="82"/>
        <end position="96"/>
    </location>
</feature>
<feature type="non-terminal residue" evidence="2">
    <location>
        <position position="1"/>
    </location>
</feature>